<evidence type="ECO:0000256" key="6">
    <source>
        <dbReference type="RuleBase" id="RU003567"/>
    </source>
</evidence>
<dbReference type="SUPFAM" id="SSF52096">
    <property type="entry name" value="ClpP/crotonase"/>
    <property type="match status" value="1"/>
</dbReference>
<dbReference type="EMBL" id="FOVH01000007">
    <property type="protein sequence ID" value="SFO57478.1"/>
    <property type="molecule type" value="Genomic_DNA"/>
</dbReference>
<keyword evidence="3" id="KW-0645">Protease</keyword>
<evidence type="ECO:0000256" key="2">
    <source>
        <dbReference type="ARBA" id="ARBA00022490"/>
    </source>
</evidence>
<dbReference type="eggNOG" id="COG0740">
    <property type="taxonomic scope" value="Bacteria"/>
</dbReference>
<dbReference type="GO" id="GO:0004252">
    <property type="term" value="F:serine-type endopeptidase activity"/>
    <property type="evidence" value="ECO:0007669"/>
    <property type="project" value="InterPro"/>
</dbReference>
<name>A0A1I5IA35_9ACTN</name>
<dbReference type="GO" id="GO:0009368">
    <property type="term" value="C:endopeptidase Clp complex"/>
    <property type="evidence" value="ECO:0007669"/>
    <property type="project" value="TreeGrafter"/>
</dbReference>
<dbReference type="OrthoDB" id="9806592at2"/>
<feature type="region of interest" description="Disordered" evidence="7">
    <location>
        <begin position="170"/>
        <end position="198"/>
    </location>
</feature>
<feature type="region of interest" description="Disordered" evidence="7">
    <location>
        <begin position="332"/>
        <end position="367"/>
    </location>
</feature>
<dbReference type="PANTHER" id="PTHR10381">
    <property type="entry name" value="ATP-DEPENDENT CLP PROTEASE PROTEOLYTIC SUBUNIT"/>
    <property type="match status" value="1"/>
</dbReference>
<keyword evidence="9" id="KW-1185">Reference proteome</keyword>
<keyword evidence="5" id="KW-0720">Serine protease</keyword>
<dbReference type="GO" id="GO:0051117">
    <property type="term" value="F:ATPase binding"/>
    <property type="evidence" value="ECO:0007669"/>
    <property type="project" value="TreeGrafter"/>
</dbReference>
<dbReference type="PANTHER" id="PTHR10381:SF70">
    <property type="entry name" value="ATP-DEPENDENT CLP PROTEASE PROTEOLYTIC SUBUNIT"/>
    <property type="match status" value="1"/>
</dbReference>
<dbReference type="InterPro" id="IPR001907">
    <property type="entry name" value="ClpP"/>
</dbReference>
<accession>A0A1I5IA35</accession>
<keyword evidence="4" id="KW-0378">Hydrolase</keyword>
<dbReference type="RefSeq" id="WP_075021990.1">
    <property type="nucleotide sequence ID" value="NZ_FOVH01000007.1"/>
</dbReference>
<evidence type="ECO:0000256" key="1">
    <source>
        <dbReference type="ARBA" id="ARBA00007039"/>
    </source>
</evidence>
<evidence type="ECO:0000256" key="3">
    <source>
        <dbReference type="ARBA" id="ARBA00022670"/>
    </source>
</evidence>
<dbReference type="InterPro" id="IPR023562">
    <property type="entry name" value="ClpP/TepA"/>
</dbReference>
<evidence type="ECO:0000256" key="7">
    <source>
        <dbReference type="SAM" id="MobiDB-lite"/>
    </source>
</evidence>
<dbReference type="Pfam" id="PF00574">
    <property type="entry name" value="CLP_protease"/>
    <property type="match status" value="1"/>
</dbReference>
<protein>
    <recommendedName>
        <fullName evidence="6">ATP-dependent Clp protease proteolytic subunit</fullName>
    </recommendedName>
</protein>
<dbReference type="GO" id="GO:0004176">
    <property type="term" value="F:ATP-dependent peptidase activity"/>
    <property type="evidence" value="ECO:0007669"/>
    <property type="project" value="InterPro"/>
</dbReference>
<organism evidence="8 9">
    <name type="scientific">Actinomadura madurae</name>
    <dbReference type="NCBI Taxonomy" id="1993"/>
    <lineage>
        <taxon>Bacteria</taxon>
        <taxon>Bacillati</taxon>
        <taxon>Actinomycetota</taxon>
        <taxon>Actinomycetes</taxon>
        <taxon>Streptosporangiales</taxon>
        <taxon>Thermomonosporaceae</taxon>
        <taxon>Actinomadura</taxon>
    </lineage>
</organism>
<dbReference type="InterPro" id="IPR029045">
    <property type="entry name" value="ClpP/crotonase-like_dom_sf"/>
</dbReference>
<sequence>MSGVEEEDARAKLFDARVLLLKGEIDDAAANRICADLLQMEADDPTSDVYLYIDSPGGLVTPGMALYDVIKYVRMDVVTVAFGMAAGMAQVVLSAGTPGKRTALPEARILLIPPKGPAGDADAAVGDRIFQIIAEDTGLPLGQVVADANRERWFTAQEALENGLVDRVLSASPPMTGPLPDTGARRPDPEEPVPAGVDHGRRAQALGTAVEHVVLRRYPGVTAASHPADHRRLRADLVEALLKAVPEWLEVDAAYTGRDDAAQAAVRLRSWLETVPEPDERPARPSARLALDGVLHEVADRIGDLPLLGNGDRRLGYEAGLRAARRGVLQRAEPAAGTAGAPAEPALPPGLSLDRPRPGPAPVPLPDHPEQVERFARVLRARLAGLPGGERKEVAGRLLETAHAPDPDVYARVHRQWILNEDVVADLEERMRARTGLTPGEAHRRQEIVRKLDDLAASLTPVGTATGSFPAAFETATRRAIAILRSTADEIRPPWAP</sequence>
<feature type="compositionally biased region" description="Low complexity" evidence="7">
    <location>
        <begin position="332"/>
        <end position="344"/>
    </location>
</feature>
<dbReference type="Proteomes" id="UP000183413">
    <property type="component" value="Unassembled WGS sequence"/>
</dbReference>
<dbReference type="PRINTS" id="PR00127">
    <property type="entry name" value="CLPPROTEASEP"/>
</dbReference>
<dbReference type="GO" id="GO:0006515">
    <property type="term" value="P:protein quality control for misfolded or incompletely synthesized proteins"/>
    <property type="evidence" value="ECO:0007669"/>
    <property type="project" value="TreeGrafter"/>
</dbReference>
<evidence type="ECO:0000313" key="9">
    <source>
        <dbReference type="Proteomes" id="UP000183413"/>
    </source>
</evidence>
<dbReference type="InParanoid" id="A0A1I5IA35"/>
<dbReference type="CDD" id="cd07017">
    <property type="entry name" value="S14_ClpP_2"/>
    <property type="match status" value="1"/>
</dbReference>
<comment type="similarity">
    <text evidence="1 6">Belongs to the peptidase S14 family.</text>
</comment>
<gene>
    <name evidence="8" type="ORF">SAMN04489713_107223</name>
</gene>
<evidence type="ECO:0000313" key="8">
    <source>
        <dbReference type="EMBL" id="SFO57478.1"/>
    </source>
</evidence>
<proteinExistence type="inferred from homology"/>
<reference evidence="8 9" key="1">
    <citation type="submission" date="2016-10" db="EMBL/GenBank/DDBJ databases">
        <authorList>
            <person name="de Groot N.N."/>
        </authorList>
    </citation>
    <scope>NUCLEOTIDE SEQUENCE [LARGE SCALE GENOMIC DNA]</scope>
    <source>
        <strain evidence="8 9">DSM 43067</strain>
    </source>
</reference>
<evidence type="ECO:0000256" key="5">
    <source>
        <dbReference type="ARBA" id="ARBA00022825"/>
    </source>
</evidence>
<keyword evidence="2" id="KW-0963">Cytoplasm</keyword>
<dbReference type="Gene3D" id="3.90.226.10">
    <property type="entry name" value="2-enoyl-CoA Hydratase, Chain A, domain 1"/>
    <property type="match status" value="1"/>
</dbReference>
<dbReference type="STRING" id="1993.SAMN04489713_107223"/>
<evidence type="ECO:0000256" key="4">
    <source>
        <dbReference type="ARBA" id="ARBA00022801"/>
    </source>
</evidence>
<dbReference type="AlphaFoldDB" id="A0A1I5IA35"/>